<dbReference type="Pfam" id="PF12796">
    <property type="entry name" value="Ank_2"/>
    <property type="match status" value="4"/>
</dbReference>
<dbReference type="OrthoDB" id="4936298at2759"/>
<dbReference type="Pfam" id="PF13637">
    <property type="entry name" value="Ank_4"/>
    <property type="match status" value="1"/>
</dbReference>
<feature type="repeat" description="ANK" evidence="3">
    <location>
        <begin position="1112"/>
        <end position="1144"/>
    </location>
</feature>
<dbReference type="InterPro" id="IPR036770">
    <property type="entry name" value="Ankyrin_rpt-contain_sf"/>
</dbReference>
<evidence type="ECO:0000313" key="4">
    <source>
        <dbReference type="EMBL" id="EFY91888.1"/>
    </source>
</evidence>
<evidence type="ECO:0000256" key="1">
    <source>
        <dbReference type="ARBA" id="ARBA00022737"/>
    </source>
</evidence>
<evidence type="ECO:0000313" key="5">
    <source>
        <dbReference type="Proteomes" id="UP000002499"/>
    </source>
</evidence>
<keyword evidence="2 3" id="KW-0040">ANK repeat</keyword>
<keyword evidence="5" id="KW-1185">Reference proteome</keyword>
<feature type="repeat" description="ANK" evidence="3">
    <location>
        <begin position="1051"/>
        <end position="1079"/>
    </location>
</feature>
<feature type="repeat" description="ANK" evidence="3">
    <location>
        <begin position="970"/>
        <end position="1002"/>
    </location>
</feature>
<organism evidence="5">
    <name type="scientific">Metarhizium acridum (strain CQMa 102)</name>
    <dbReference type="NCBI Taxonomy" id="655827"/>
    <lineage>
        <taxon>Eukaryota</taxon>
        <taxon>Fungi</taxon>
        <taxon>Dikarya</taxon>
        <taxon>Ascomycota</taxon>
        <taxon>Pezizomycotina</taxon>
        <taxon>Sordariomycetes</taxon>
        <taxon>Hypocreomycetidae</taxon>
        <taxon>Hypocreales</taxon>
        <taxon>Clavicipitaceae</taxon>
        <taxon>Metarhizium</taxon>
    </lineage>
</organism>
<keyword evidence="1" id="KW-0677">Repeat</keyword>
<dbReference type="EMBL" id="GL698479">
    <property type="protein sequence ID" value="EFY91888.1"/>
    <property type="molecule type" value="Genomic_DNA"/>
</dbReference>
<accession>E9DX25</accession>
<dbReference type="HOGENOM" id="CLU_005202_0_0_1"/>
<dbReference type="Proteomes" id="UP000002499">
    <property type="component" value="Unassembled WGS sequence"/>
</dbReference>
<dbReference type="AlphaFoldDB" id="E9DX25"/>
<feature type="repeat" description="ANK" evidence="3">
    <location>
        <begin position="749"/>
        <end position="781"/>
    </location>
</feature>
<gene>
    <name evidence="4" type="ORF">MAC_02173</name>
</gene>
<dbReference type="PROSITE" id="PS50297">
    <property type="entry name" value="ANK_REP_REGION"/>
    <property type="match status" value="3"/>
</dbReference>
<evidence type="ECO:0000256" key="3">
    <source>
        <dbReference type="PROSITE-ProRule" id="PRU00023"/>
    </source>
</evidence>
<dbReference type="InterPro" id="IPR002110">
    <property type="entry name" value="Ankyrin_rpt"/>
</dbReference>
<protein>
    <submittedName>
        <fullName evidence="4">Ankyrin repeat-containing protein, putative</fullName>
    </submittedName>
</protein>
<dbReference type="Gene3D" id="1.25.40.20">
    <property type="entry name" value="Ankyrin repeat-containing domain"/>
    <property type="match status" value="4"/>
</dbReference>
<dbReference type="SMART" id="SM00248">
    <property type="entry name" value="ANK"/>
    <property type="match status" value="17"/>
</dbReference>
<feature type="repeat" description="ANK" evidence="3">
    <location>
        <begin position="905"/>
        <end position="937"/>
    </location>
</feature>
<dbReference type="eggNOG" id="KOG4177">
    <property type="taxonomic scope" value="Eukaryota"/>
</dbReference>
<dbReference type="PANTHER" id="PTHR24198:SF165">
    <property type="entry name" value="ANKYRIN REPEAT-CONTAINING PROTEIN-RELATED"/>
    <property type="match status" value="1"/>
</dbReference>
<dbReference type="OMA" id="MWAVRIC"/>
<dbReference type="InParanoid" id="E9DX25"/>
<dbReference type="SUPFAM" id="SSF48403">
    <property type="entry name" value="Ankyrin repeat"/>
    <property type="match status" value="3"/>
</dbReference>
<reference evidence="4 5" key="1">
    <citation type="journal article" date="2011" name="PLoS Genet.">
        <title>Genome sequencing and comparative transcriptomics of the model entomopathogenic fungi Metarhizium anisopliae and M. acridum.</title>
        <authorList>
            <person name="Gao Q."/>
            <person name="Jin K."/>
            <person name="Ying S.H."/>
            <person name="Zhang Y."/>
            <person name="Xiao G."/>
            <person name="Shang Y."/>
            <person name="Duan Z."/>
            <person name="Hu X."/>
            <person name="Xie X.Q."/>
            <person name="Zhou G."/>
            <person name="Peng G."/>
            <person name="Luo Z."/>
            <person name="Huang W."/>
            <person name="Wang B."/>
            <person name="Fang W."/>
            <person name="Wang S."/>
            <person name="Zhong Y."/>
            <person name="Ma L.J."/>
            <person name="St Leger R.J."/>
            <person name="Zhao G.P."/>
            <person name="Pei Y."/>
            <person name="Feng M.G."/>
            <person name="Xia Y."/>
            <person name="Wang C."/>
        </authorList>
    </citation>
    <scope>NUCLEOTIDE SEQUENCE [LARGE SCALE GENOMIC DNA]</scope>
    <source>
        <strain evidence="4 5">CQMa 102</strain>
    </source>
</reference>
<proteinExistence type="predicted"/>
<name>E9DX25_METAQ</name>
<feature type="repeat" description="ANK" evidence="3">
    <location>
        <begin position="937"/>
        <end position="969"/>
    </location>
</feature>
<sequence length="1274" mass="140533">MGSKDKLGIKVLVVNQQVVELDPDIADITFFKTISLKEANDHRDSTYNELGQSKQENKVVLHTEKAAEIDNPDGQTGPNCDDALDSVVRRQFLELIAQFPTLYRVKGLLHRLLLDRKHNVAACMLLIAWFRHNTVKTVPGDLIQRIDKHSPATTESIFELLCMPLSVPVETNKEWIAGLQLVLYSFRNFTVQELRDLEAATGYGHQMGRLKNAASPAPGLCHTSSLLSGITKIRANEVCISHTQFRDFLDSQLSGTGKDASREGKHVRRAHARIASWCLEYLCNTQDAEFRRFQPADENTSTPEFRDTFLSYAIKYWVPHLKLSDSDAETLASAGKFLAKSAHAASWAQAYWGLGNPATRGKGSSMSPFAIFAEHGFESLVNAVLETHGDQPPLTRSQYLHGLKWAARNGHSQLVHKLLALEITGDEPFDSIIYEAFASGDAQISKEVVMAAQRQAGNIQSPLNLLSWAAYYGLAEIVDILIPCIPPEVEKENEWRPVRLTVAESKLFTGGSLQALKLLVAAGFATRDVGTDDEESASALRLLCKSGASTEAVEFLAEALLASSISNTPEQKQEWPKEFASAGEIALAQGHHKVVQVLMQTSAAKEWYDVPRLVAWIGSAASAKETQCCREIVSHLLKAVESLKQPISSNSIRKAYSLGDVSLTEDIISASGGSTSENFSDSLCAAVLGGDAAISSTKFIEKVGFGVCSRETYQQGISEALWAACTRSAFKTVSLLLEKRPRLDEFSSERVTPLFYAAFHGHEELVRILLKGGAKPNDTGSVGGWKPIHGAFDNPKILDILINEGADINAENNGQTALSLSCRNDKAESVRLLLKHKAEVRFELSEALGKASMVALLLDCGADPLRYKAEELNSPLLHTCVRWNLTDILKMLLIYKVDVNERDMHDRAPLHYITSRVEVPVLKLLVDRGAYLNIVCDGKTPLSMAIGGNNKAVIRYLVEAGAAVNATIGYYGSVIHKACQSSDLETIKLLITHGAELNCNNDGILGTPLQAALQRNTYSAKDTVENANIIRYLLDHESSLVQMSSSTWGGPLSVACLRADLDVVKTLLERGANVHSVDKIGRMPIHSALYRTIEYVETLLDAGAELHVCDRMNRSPLHFAVVSGRLNLVKYVISQRKELVTQNDIDNWSPLMWAVRVCGLWGTQTSDRVDIIQVLLDGGASRLVEGEGVDRKWTAYDIARYYGHVPEIVELVTPSKDELATLDACQRGFWQWRFCEQEKKAYQWPFSCCDACLMIPESYPPVPRVYFLGGEVRI</sequence>
<dbReference type="PROSITE" id="PS50088">
    <property type="entry name" value="ANK_REPEAT"/>
    <property type="match status" value="6"/>
</dbReference>
<dbReference type="PANTHER" id="PTHR24198">
    <property type="entry name" value="ANKYRIN REPEAT AND PROTEIN KINASE DOMAIN-CONTAINING PROTEIN"/>
    <property type="match status" value="1"/>
</dbReference>
<evidence type="ECO:0000256" key="2">
    <source>
        <dbReference type="ARBA" id="ARBA00023043"/>
    </source>
</evidence>